<dbReference type="GO" id="GO:0009103">
    <property type="term" value="P:lipopolysaccharide biosynthetic process"/>
    <property type="evidence" value="ECO:0007669"/>
    <property type="project" value="UniProtKB-KW"/>
</dbReference>
<proteinExistence type="predicted"/>
<reference evidence="10 11" key="1">
    <citation type="journal article" date="2023" name="Microbiol. Spectr.">
        <title>Symbiosis of Carpenter Bees with Uncharacterized Lactic Acid Bacteria Showing NAD Auxotrophy.</title>
        <authorList>
            <person name="Kawasaki S."/>
            <person name="Ozawa K."/>
            <person name="Mori T."/>
            <person name="Yamamoto A."/>
            <person name="Ito M."/>
            <person name="Ohkuma M."/>
            <person name="Sakamoto M."/>
            <person name="Matsutani M."/>
        </authorList>
    </citation>
    <scope>NUCLEOTIDE SEQUENCE [LARGE SCALE GENOMIC DNA]</scope>
    <source>
        <strain evidence="10 11">KimC2</strain>
    </source>
</reference>
<dbReference type="KEGG" id="xak:KIMC2_10440"/>
<evidence type="ECO:0000256" key="1">
    <source>
        <dbReference type="ARBA" id="ARBA00022475"/>
    </source>
</evidence>
<gene>
    <name evidence="10" type="ORF">KIMC2_10440</name>
</gene>
<dbReference type="Proteomes" id="UP001321804">
    <property type="component" value="Chromosome"/>
</dbReference>
<name>A0AAU9CRD2_9LACO</name>
<dbReference type="InterPro" id="IPR050256">
    <property type="entry name" value="Glycosyltransferase_2"/>
</dbReference>
<evidence type="ECO:0000259" key="9">
    <source>
        <dbReference type="Pfam" id="PF00535"/>
    </source>
</evidence>
<keyword evidence="1" id="KW-1003">Cell membrane</keyword>
<keyword evidence="11" id="KW-1185">Reference proteome</keyword>
<dbReference type="Pfam" id="PF00535">
    <property type="entry name" value="Glycos_transf_2"/>
    <property type="match status" value="1"/>
</dbReference>
<accession>A0AAU9CRD2</accession>
<keyword evidence="2" id="KW-0328">Glycosyltransferase</keyword>
<dbReference type="InterPro" id="IPR001173">
    <property type="entry name" value="Glyco_trans_2-like"/>
</dbReference>
<organism evidence="10 11">
    <name type="scientific">Xylocopilactobacillus apis</name>
    <dbReference type="NCBI Taxonomy" id="2932183"/>
    <lineage>
        <taxon>Bacteria</taxon>
        <taxon>Bacillati</taxon>
        <taxon>Bacillota</taxon>
        <taxon>Bacilli</taxon>
        <taxon>Lactobacillales</taxon>
        <taxon>Lactobacillaceae</taxon>
        <taxon>Xylocopilactobacillus</taxon>
    </lineage>
</organism>
<evidence type="ECO:0000256" key="6">
    <source>
        <dbReference type="ARBA" id="ARBA00022989"/>
    </source>
</evidence>
<feature type="transmembrane region" description="Helical" evidence="8">
    <location>
        <begin position="233"/>
        <end position="257"/>
    </location>
</feature>
<feature type="domain" description="Glycosyltransferase 2-like" evidence="9">
    <location>
        <begin position="17"/>
        <end position="103"/>
    </location>
</feature>
<keyword evidence="7 8" id="KW-0472">Membrane</keyword>
<evidence type="ECO:0000256" key="5">
    <source>
        <dbReference type="ARBA" id="ARBA00022985"/>
    </source>
</evidence>
<dbReference type="EMBL" id="AP026801">
    <property type="protein sequence ID" value="BDR56482.1"/>
    <property type="molecule type" value="Genomic_DNA"/>
</dbReference>
<evidence type="ECO:0000256" key="8">
    <source>
        <dbReference type="SAM" id="Phobius"/>
    </source>
</evidence>
<dbReference type="PANTHER" id="PTHR48090:SF3">
    <property type="entry name" value="UNDECAPRENYL-PHOSPHATE 4-DEOXY-4-FORMAMIDO-L-ARABINOSE TRANSFERASE"/>
    <property type="match status" value="1"/>
</dbReference>
<evidence type="ECO:0000256" key="3">
    <source>
        <dbReference type="ARBA" id="ARBA00022679"/>
    </source>
</evidence>
<evidence type="ECO:0000256" key="2">
    <source>
        <dbReference type="ARBA" id="ARBA00022676"/>
    </source>
</evidence>
<evidence type="ECO:0000313" key="10">
    <source>
        <dbReference type="EMBL" id="BDR56482.1"/>
    </source>
</evidence>
<evidence type="ECO:0000256" key="7">
    <source>
        <dbReference type="ARBA" id="ARBA00023136"/>
    </source>
</evidence>
<dbReference type="GO" id="GO:0005886">
    <property type="term" value="C:plasma membrane"/>
    <property type="evidence" value="ECO:0007669"/>
    <property type="project" value="TreeGrafter"/>
</dbReference>
<dbReference type="Gene3D" id="3.90.550.10">
    <property type="entry name" value="Spore Coat Polysaccharide Biosynthesis Protein SpsA, Chain A"/>
    <property type="match status" value="1"/>
</dbReference>
<evidence type="ECO:0000256" key="4">
    <source>
        <dbReference type="ARBA" id="ARBA00022692"/>
    </source>
</evidence>
<evidence type="ECO:0000313" key="11">
    <source>
        <dbReference type="Proteomes" id="UP001321804"/>
    </source>
</evidence>
<dbReference type="SUPFAM" id="SSF53448">
    <property type="entry name" value="Nucleotide-diphospho-sugar transferases"/>
    <property type="match status" value="1"/>
</dbReference>
<keyword evidence="5" id="KW-0448">Lipopolysaccharide biosynthesis</keyword>
<protein>
    <submittedName>
        <fullName evidence="10">Glycosyl transferase family 2</fullName>
    </submittedName>
</protein>
<keyword evidence="6 8" id="KW-1133">Transmembrane helix</keyword>
<dbReference type="AlphaFoldDB" id="A0AAU9CRD2"/>
<feature type="transmembrane region" description="Helical" evidence="8">
    <location>
        <begin position="269"/>
        <end position="290"/>
    </location>
</feature>
<dbReference type="GO" id="GO:0016757">
    <property type="term" value="F:glycosyltransferase activity"/>
    <property type="evidence" value="ECO:0007669"/>
    <property type="project" value="UniProtKB-KW"/>
</dbReference>
<keyword evidence="4 8" id="KW-0812">Transmembrane</keyword>
<keyword evidence="3 10" id="KW-0808">Transferase</keyword>
<dbReference type="PANTHER" id="PTHR48090">
    <property type="entry name" value="UNDECAPRENYL-PHOSPHATE 4-DEOXY-4-FORMAMIDO-L-ARABINOSE TRANSFERASE-RELATED"/>
    <property type="match status" value="1"/>
</dbReference>
<dbReference type="InterPro" id="IPR029044">
    <property type="entry name" value="Nucleotide-diphossugar_trans"/>
</dbReference>
<sequence length="312" mass="36308">MENSNKEQNFVSLVAYVHNNKNLIKDFYEEMNGFLKSKFLNYEIIFVDDASTDGSIDELKSVVSTENGGSLSIITMSYFQGKEKSLNAGSDLALGDFVYEFDSVFINYKIDVLWQMYEAALGNNDIVVASEKNSERFMSKMFYFVFNHFANIQYEIGTERMRLVSRRAINRVKMLNEYSMYSKATYANSGLNRKTISYEATIHVNKKKLSRNQNRFSHALNNLILFTNFFYRFSLFLSILMLLLTIFAVIYTLVLYLSGNAVTGWSTTMLYISFGFFGIFLFFTIVIKYLDLLVRMNFSHQDYLVKDVDKFR</sequence>
<dbReference type="RefSeq" id="WP_317698430.1">
    <property type="nucleotide sequence ID" value="NZ_AP026801.1"/>
</dbReference>